<dbReference type="InterPro" id="IPR006909">
    <property type="entry name" value="Rad21/Rec8_C_eu"/>
</dbReference>
<evidence type="ECO:0000256" key="3">
    <source>
        <dbReference type="ARBA" id="ARBA00023242"/>
    </source>
</evidence>
<dbReference type="Gene3D" id="1.10.10.580">
    <property type="entry name" value="Structural maintenance of chromosome 1. Chain E"/>
    <property type="match status" value="1"/>
</dbReference>
<dbReference type="GO" id="GO:0005634">
    <property type="term" value="C:nucleus"/>
    <property type="evidence" value="ECO:0007669"/>
    <property type="project" value="UniProtKB-SubCell"/>
</dbReference>
<dbReference type="GO" id="GO:0030892">
    <property type="term" value="C:mitotic cohesin complex"/>
    <property type="evidence" value="ECO:0007669"/>
    <property type="project" value="TreeGrafter"/>
</dbReference>
<dbReference type="OrthoDB" id="10071381at2759"/>
<dbReference type="EMBL" id="ML210369">
    <property type="protein sequence ID" value="TFK18920.1"/>
    <property type="molecule type" value="Genomic_DNA"/>
</dbReference>
<accession>A0A5C3KFR9</accession>
<feature type="compositionally biased region" description="Low complexity" evidence="4">
    <location>
        <begin position="497"/>
        <end position="510"/>
    </location>
</feature>
<dbReference type="SUPFAM" id="SSF46785">
    <property type="entry name" value="Winged helix' DNA-binding domain"/>
    <property type="match status" value="1"/>
</dbReference>
<keyword evidence="3" id="KW-0539">Nucleus</keyword>
<evidence type="ECO:0000259" key="6">
    <source>
        <dbReference type="Pfam" id="PF04825"/>
    </source>
</evidence>
<dbReference type="GO" id="GO:0003682">
    <property type="term" value="F:chromatin binding"/>
    <property type="evidence" value="ECO:0007669"/>
    <property type="project" value="TreeGrafter"/>
</dbReference>
<dbReference type="GO" id="GO:0007064">
    <property type="term" value="P:mitotic sister chromatid cohesion"/>
    <property type="evidence" value="ECO:0007669"/>
    <property type="project" value="TreeGrafter"/>
</dbReference>
<dbReference type="Pfam" id="PF04824">
    <property type="entry name" value="Rad21_Rec8"/>
    <property type="match status" value="1"/>
</dbReference>
<name>A0A5C3KFR9_COPMA</name>
<gene>
    <name evidence="7" type="ORF">FA15DRAFT_674905</name>
</gene>
<sequence>MFYSEAILSRRGPLGRVWLAAHMERKLSKSQTLQTDIEQSVDAIMGEDIEIMALRLSGQLLLGVVRIYSRKAKYLLDDCNDALLKIKMAFRPGVVDLTEDQLNVNKTSITLQANNVDLDLLLPDVNWDMDFVDRPLRDQGHHQAQVEDITLPQANNLDQFGTMDPFDIGPSDGIGSQDFLDLDLGIDWDGVPNRQDNEDGMSVDESVGVGRDAGSHHSLVDFPHLNGTGKDMDLDMQSVRSVSRAPSEHNLPALDMDFPDFDGMDLGALGIGFDQPEEQVPEVEKQVSTRASSPLTEIPDTPVAEAQVLPELPEPKTRKPREKKQIIDVVTELEESSRAAQGPMRDISNIVTEQQYLPRSSLAMRLMEIRKDPLSHFFPSKTVDSRLFFSAGPSGLNSELTELFLRPSDAGTTKRRYVSVTEDGNKRIRLDEDEVEEGRRAMSVAGSVAGSLAGLSDRLGDDNNLGDFEFADQSAALDDYQLELPEDARMDTEVKGRSQSAAPSARSRMSTPGLDGWMEGEESYADLSCPIAMFDSRQPAQNQTQTQEDQEGGEPEADTSNEKGYSKNTVQALAFIRKELQPIEEAAAADIEPSMSFNAMATKASRRAAASFFFELLVLGTRDCVKLTQPAAFEDIDIRGKPQLWQAQKHIPVPAA</sequence>
<dbReference type="PANTHER" id="PTHR12585">
    <property type="entry name" value="SCC1 / RAD21 FAMILY MEMBER"/>
    <property type="match status" value="1"/>
</dbReference>
<evidence type="ECO:0000313" key="7">
    <source>
        <dbReference type="EMBL" id="TFK18920.1"/>
    </source>
</evidence>
<dbReference type="STRING" id="230819.A0A5C3KFR9"/>
<feature type="compositionally biased region" description="Acidic residues" evidence="4">
    <location>
        <begin position="548"/>
        <end position="559"/>
    </location>
</feature>
<comment type="similarity">
    <text evidence="2">Belongs to the rad21 family.</text>
</comment>
<feature type="domain" description="Rad21/Rec8-like protein N-terminal" evidence="6">
    <location>
        <begin position="1"/>
        <end position="101"/>
    </location>
</feature>
<dbReference type="InterPro" id="IPR006910">
    <property type="entry name" value="Rad21_Rec8_N"/>
</dbReference>
<feature type="compositionally biased region" description="Low complexity" evidence="4">
    <location>
        <begin position="538"/>
        <end position="547"/>
    </location>
</feature>
<evidence type="ECO:0000256" key="2">
    <source>
        <dbReference type="ARBA" id="ARBA00009870"/>
    </source>
</evidence>
<feature type="domain" description="Rad21/Rec8-like protein C-terminal eukaryotic" evidence="5">
    <location>
        <begin position="595"/>
        <end position="643"/>
    </location>
</feature>
<feature type="compositionally biased region" description="Basic and acidic residues" evidence="4">
    <location>
        <begin position="486"/>
        <end position="496"/>
    </location>
</feature>
<dbReference type="InterPro" id="IPR039781">
    <property type="entry name" value="Rad21/Rec8-like"/>
</dbReference>
<evidence type="ECO:0000259" key="5">
    <source>
        <dbReference type="Pfam" id="PF04824"/>
    </source>
</evidence>
<feature type="region of interest" description="Disordered" evidence="4">
    <location>
        <begin position="538"/>
        <end position="565"/>
    </location>
</feature>
<evidence type="ECO:0008006" key="9">
    <source>
        <dbReference type="Google" id="ProtNLM"/>
    </source>
</evidence>
<dbReference type="PANTHER" id="PTHR12585:SF69">
    <property type="entry name" value="FI11703P"/>
    <property type="match status" value="1"/>
</dbReference>
<evidence type="ECO:0000313" key="8">
    <source>
        <dbReference type="Proteomes" id="UP000307440"/>
    </source>
</evidence>
<reference evidence="7 8" key="1">
    <citation type="journal article" date="2019" name="Nat. Ecol. Evol.">
        <title>Megaphylogeny resolves global patterns of mushroom evolution.</title>
        <authorList>
            <person name="Varga T."/>
            <person name="Krizsan K."/>
            <person name="Foldi C."/>
            <person name="Dima B."/>
            <person name="Sanchez-Garcia M."/>
            <person name="Sanchez-Ramirez S."/>
            <person name="Szollosi G.J."/>
            <person name="Szarkandi J.G."/>
            <person name="Papp V."/>
            <person name="Albert L."/>
            <person name="Andreopoulos W."/>
            <person name="Angelini C."/>
            <person name="Antonin V."/>
            <person name="Barry K.W."/>
            <person name="Bougher N.L."/>
            <person name="Buchanan P."/>
            <person name="Buyck B."/>
            <person name="Bense V."/>
            <person name="Catcheside P."/>
            <person name="Chovatia M."/>
            <person name="Cooper J."/>
            <person name="Damon W."/>
            <person name="Desjardin D."/>
            <person name="Finy P."/>
            <person name="Geml J."/>
            <person name="Haridas S."/>
            <person name="Hughes K."/>
            <person name="Justo A."/>
            <person name="Karasinski D."/>
            <person name="Kautmanova I."/>
            <person name="Kiss B."/>
            <person name="Kocsube S."/>
            <person name="Kotiranta H."/>
            <person name="LaButti K.M."/>
            <person name="Lechner B.E."/>
            <person name="Liimatainen K."/>
            <person name="Lipzen A."/>
            <person name="Lukacs Z."/>
            <person name="Mihaltcheva S."/>
            <person name="Morgado L.N."/>
            <person name="Niskanen T."/>
            <person name="Noordeloos M.E."/>
            <person name="Ohm R.A."/>
            <person name="Ortiz-Santana B."/>
            <person name="Ovrebo C."/>
            <person name="Racz N."/>
            <person name="Riley R."/>
            <person name="Savchenko A."/>
            <person name="Shiryaev A."/>
            <person name="Soop K."/>
            <person name="Spirin V."/>
            <person name="Szebenyi C."/>
            <person name="Tomsovsky M."/>
            <person name="Tulloss R.E."/>
            <person name="Uehling J."/>
            <person name="Grigoriev I.V."/>
            <person name="Vagvolgyi C."/>
            <person name="Papp T."/>
            <person name="Martin F.M."/>
            <person name="Miettinen O."/>
            <person name="Hibbett D.S."/>
            <person name="Nagy L.G."/>
        </authorList>
    </citation>
    <scope>NUCLEOTIDE SEQUENCE [LARGE SCALE GENOMIC DNA]</scope>
    <source>
        <strain evidence="7 8">CBS 121175</strain>
    </source>
</reference>
<proteinExistence type="inferred from homology"/>
<evidence type="ECO:0000256" key="1">
    <source>
        <dbReference type="ARBA" id="ARBA00004123"/>
    </source>
</evidence>
<comment type="subcellular location">
    <subcellularLocation>
        <location evidence="1">Nucleus</location>
    </subcellularLocation>
</comment>
<feature type="region of interest" description="Disordered" evidence="4">
    <location>
        <begin position="486"/>
        <end position="519"/>
    </location>
</feature>
<dbReference type="GO" id="GO:1990414">
    <property type="term" value="P:replication-born double-strand break repair via sister chromatid exchange"/>
    <property type="evidence" value="ECO:0007669"/>
    <property type="project" value="TreeGrafter"/>
</dbReference>
<feature type="region of interest" description="Disordered" evidence="4">
    <location>
        <begin position="288"/>
        <end position="323"/>
    </location>
</feature>
<dbReference type="AlphaFoldDB" id="A0A5C3KFR9"/>
<evidence type="ECO:0000256" key="4">
    <source>
        <dbReference type="SAM" id="MobiDB-lite"/>
    </source>
</evidence>
<keyword evidence="8" id="KW-1185">Reference proteome</keyword>
<dbReference type="InterPro" id="IPR036390">
    <property type="entry name" value="WH_DNA-bd_sf"/>
</dbReference>
<dbReference type="Pfam" id="PF04825">
    <property type="entry name" value="Rad21_Rec8_N"/>
    <property type="match status" value="1"/>
</dbReference>
<protein>
    <recommendedName>
        <fullName evidence="9">Rad21/Rec8-like protein N-terminal domain-containing protein</fullName>
    </recommendedName>
</protein>
<dbReference type="InterPro" id="IPR023093">
    <property type="entry name" value="ScpA-like_C"/>
</dbReference>
<dbReference type="Proteomes" id="UP000307440">
    <property type="component" value="Unassembled WGS sequence"/>
</dbReference>
<organism evidence="7 8">
    <name type="scientific">Coprinopsis marcescibilis</name>
    <name type="common">Agaric fungus</name>
    <name type="synonym">Psathyrella marcescibilis</name>
    <dbReference type="NCBI Taxonomy" id="230819"/>
    <lineage>
        <taxon>Eukaryota</taxon>
        <taxon>Fungi</taxon>
        <taxon>Dikarya</taxon>
        <taxon>Basidiomycota</taxon>
        <taxon>Agaricomycotina</taxon>
        <taxon>Agaricomycetes</taxon>
        <taxon>Agaricomycetidae</taxon>
        <taxon>Agaricales</taxon>
        <taxon>Agaricineae</taxon>
        <taxon>Psathyrellaceae</taxon>
        <taxon>Coprinopsis</taxon>
    </lineage>
</organism>